<proteinExistence type="predicted"/>
<protein>
    <submittedName>
        <fullName evidence="2">Uncharacterized protein</fullName>
    </submittedName>
</protein>
<keyword evidence="3" id="KW-1185">Reference proteome</keyword>
<feature type="non-terminal residue" evidence="2">
    <location>
        <position position="140"/>
    </location>
</feature>
<name>A0ABN9VIJ5_9DINO</name>
<reference evidence="2" key="1">
    <citation type="submission" date="2023-10" db="EMBL/GenBank/DDBJ databases">
        <authorList>
            <person name="Chen Y."/>
            <person name="Shah S."/>
            <person name="Dougan E. K."/>
            <person name="Thang M."/>
            <person name="Chan C."/>
        </authorList>
    </citation>
    <scope>NUCLEOTIDE SEQUENCE [LARGE SCALE GENOMIC DNA]</scope>
</reference>
<evidence type="ECO:0000313" key="3">
    <source>
        <dbReference type="Proteomes" id="UP001189429"/>
    </source>
</evidence>
<feature type="region of interest" description="Disordered" evidence="1">
    <location>
        <begin position="1"/>
        <end position="78"/>
    </location>
</feature>
<dbReference type="Proteomes" id="UP001189429">
    <property type="component" value="Unassembled WGS sequence"/>
</dbReference>
<organism evidence="2 3">
    <name type="scientific">Prorocentrum cordatum</name>
    <dbReference type="NCBI Taxonomy" id="2364126"/>
    <lineage>
        <taxon>Eukaryota</taxon>
        <taxon>Sar</taxon>
        <taxon>Alveolata</taxon>
        <taxon>Dinophyceae</taxon>
        <taxon>Prorocentrales</taxon>
        <taxon>Prorocentraceae</taxon>
        <taxon>Prorocentrum</taxon>
    </lineage>
</organism>
<dbReference type="EMBL" id="CAUYUJ010017234">
    <property type="protein sequence ID" value="CAK0873056.1"/>
    <property type="molecule type" value="Genomic_DNA"/>
</dbReference>
<sequence>MERHSSTKAPRANHSKNLPAAFQTRGGGRLHSPSPHGGGGAADGHAGGYGPSGPGGEAVAATAPDQAQPGWAGSRDAARREEVNLESLVFLSLCPQRLGHVAIKKMLHPVTLELYCLVELPGAERQRAALRASLQDWLLH</sequence>
<evidence type="ECO:0000256" key="1">
    <source>
        <dbReference type="SAM" id="MobiDB-lite"/>
    </source>
</evidence>
<gene>
    <name evidence="2" type="ORF">PCOR1329_LOCUS58358</name>
</gene>
<feature type="compositionally biased region" description="Gly residues" evidence="1">
    <location>
        <begin position="36"/>
        <end position="56"/>
    </location>
</feature>
<accession>A0ABN9VIJ5</accession>
<comment type="caution">
    <text evidence="2">The sequence shown here is derived from an EMBL/GenBank/DDBJ whole genome shotgun (WGS) entry which is preliminary data.</text>
</comment>
<evidence type="ECO:0000313" key="2">
    <source>
        <dbReference type="EMBL" id="CAK0873056.1"/>
    </source>
</evidence>